<dbReference type="AlphaFoldDB" id="A0A8S4QRZ6"/>
<evidence type="ECO:0000313" key="2">
    <source>
        <dbReference type="Proteomes" id="UP000838756"/>
    </source>
</evidence>
<protein>
    <submittedName>
        <fullName evidence="1">Jg18389 protein</fullName>
    </submittedName>
</protein>
<sequence length="141" mass="16162">MIRQNSLDQWQDRYTSGTTGGTTKIFLPDVREAYKIIRKIQPTSTAVQILTGHGGFGFYLHKFKCKDSPSCKCDPNANEDIIHLLTDCPRFGRERQDLEIEIGIKVTPENLKEIMKNVEKRQSFLEFGVTIAEKIIKENKT</sequence>
<keyword evidence="2" id="KW-1185">Reference proteome</keyword>
<comment type="caution">
    <text evidence="1">The sequence shown here is derived from an EMBL/GenBank/DDBJ whole genome shotgun (WGS) entry which is preliminary data.</text>
</comment>
<dbReference type="Proteomes" id="UP000838756">
    <property type="component" value="Unassembled WGS sequence"/>
</dbReference>
<gene>
    <name evidence="1" type="primary">jg18389</name>
    <name evidence="1" type="ORF">PAEG_LOCUS6077</name>
</gene>
<reference evidence="1" key="1">
    <citation type="submission" date="2022-03" db="EMBL/GenBank/DDBJ databases">
        <authorList>
            <person name="Lindestad O."/>
        </authorList>
    </citation>
    <scope>NUCLEOTIDE SEQUENCE</scope>
</reference>
<evidence type="ECO:0000313" key="1">
    <source>
        <dbReference type="EMBL" id="CAH2218230.1"/>
    </source>
</evidence>
<accession>A0A8S4QRZ6</accession>
<proteinExistence type="predicted"/>
<name>A0A8S4QRZ6_9NEOP</name>
<dbReference type="OrthoDB" id="411823at2759"/>
<dbReference type="EMBL" id="CAKXAJ010019265">
    <property type="protein sequence ID" value="CAH2218230.1"/>
    <property type="molecule type" value="Genomic_DNA"/>
</dbReference>
<organism evidence="1 2">
    <name type="scientific">Pararge aegeria aegeria</name>
    <dbReference type="NCBI Taxonomy" id="348720"/>
    <lineage>
        <taxon>Eukaryota</taxon>
        <taxon>Metazoa</taxon>
        <taxon>Ecdysozoa</taxon>
        <taxon>Arthropoda</taxon>
        <taxon>Hexapoda</taxon>
        <taxon>Insecta</taxon>
        <taxon>Pterygota</taxon>
        <taxon>Neoptera</taxon>
        <taxon>Endopterygota</taxon>
        <taxon>Lepidoptera</taxon>
        <taxon>Glossata</taxon>
        <taxon>Ditrysia</taxon>
        <taxon>Papilionoidea</taxon>
        <taxon>Nymphalidae</taxon>
        <taxon>Satyrinae</taxon>
        <taxon>Satyrini</taxon>
        <taxon>Parargina</taxon>
        <taxon>Pararge</taxon>
    </lineage>
</organism>